<evidence type="ECO:0000256" key="17">
    <source>
        <dbReference type="RuleBase" id="RU000384"/>
    </source>
</evidence>
<accession>A0AAX3X1X9</accession>
<evidence type="ECO:0000256" key="3">
    <source>
        <dbReference type="ARBA" id="ARBA00012937"/>
    </source>
</evidence>
<feature type="binding site" evidence="12">
    <location>
        <position position="335"/>
    </location>
    <ligand>
        <name>L-glutamate</name>
        <dbReference type="ChEBI" id="CHEBI:29985"/>
    </ligand>
</feature>
<dbReference type="InterPro" id="IPR014746">
    <property type="entry name" value="Gln_synth/guanido_kin_cat_dom"/>
</dbReference>
<dbReference type="GO" id="GO:0005737">
    <property type="term" value="C:cytoplasm"/>
    <property type="evidence" value="ECO:0007669"/>
    <property type="project" value="UniProtKB-SubCell"/>
</dbReference>
<comment type="catalytic activity">
    <reaction evidence="11 18">
        <text>L-glutamate + NH4(+) + ATP = L-glutamine + ADP + phosphate + H(+)</text>
        <dbReference type="Rhea" id="RHEA:16169"/>
        <dbReference type="ChEBI" id="CHEBI:15378"/>
        <dbReference type="ChEBI" id="CHEBI:28938"/>
        <dbReference type="ChEBI" id="CHEBI:29985"/>
        <dbReference type="ChEBI" id="CHEBI:30616"/>
        <dbReference type="ChEBI" id="CHEBI:43474"/>
        <dbReference type="ChEBI" id="CHEBI:58359"/>
        <dbReference type="ChEBI" id="CHEBI:456216"/>
        <dbReference type="EC" id="6.3.1.2"/>
    </reaction>
</comment>
<dbReference type="Gene3D" id="3.30.590.10">
    <property type="entry name" value="Glutamine synthetase/guanido kinase, catalytic domain"/>
    <property type="match status" value="1"/>
</dbReference>
<dbReference type="InterPro" id="IPR008147">
    <property type="entry name" value="Gln_synt_N"/>
</dbReference>
<dbReference type="AlphaFoldDB" id="A0AAX3X1X9"/>
<feature type="binding site" evidence="13">
    <location>
        <position position="184"/>
    </location>
    <ligand>
        <name>ATP</name>
        <dbReference type="ChEBI" id="CHEBI:30616"/>
    </ligand>
</feature>
<dbReference type="InterPro" id="IPR008146">
    <property type="entry name" value="Gln_synth_cat_dom"/>
</dbReference>
<dbReference type="PANTHER" id="PTHR43785">
    <property type="entry name" value="GAMMA-GLUTAMYLPUTRESCINE SYNTHETASE"/>
    <property type="match status" value="1"/>
</dbReference>
<keyword evidence="6 18" id="KW-0436">Ligase</keyword>
<feature type="binding site" evidence="13">
    <location>
        <position position="316"/>
    </location>
    <ligand>
        <name>ATP</name>
        <dbReference type="ChEBI" id="CHEBI:30616"/>
    </ligand>
</feature>
<feature type="binding site" evidence="14">
    <location>
        <position position="245"/>
    </location>
    <ligand>
        <name>Mg(2+)</name>
        <dbReference type="ChEBI" id="CHEBI:18420"/>
        <label>1</label>
    </ligand>
</feature>
<sequence>MGKYTKEDIKRLIEEKNVSFIRLQFTDILGTIKNVEIPVSQLDKALENKMMFDGSSIEGFVRIEESDMYLYPDLDSFVVFPWTSEKGKVARFICDVYTAKGEPFAGDPRNNLKRILRKMEDMGFTSFNLGPEPEFFLFKLDAKGEPTLEVNDHGGYFDLAPTDLGENCRRDIVLELEEMGFEIEASHHEVAPGQHEIDFKYADAITACDNIQTFKLVVKTIARKHGLHATFMPKPLYGEAGSGMHFNVSLFKGKENAFYDESTELGLSETAMQFMAGVLAHVQGFTAVTNPTVNSYKRLVPGYEAPCYVAWSAQNRSPLIRIPSARGLSTRVEVRSVDPAANPYLAMAVILEAGLEGIRQNLTPPAAINRNIYVMSEEERKANGIENLPPALDDALTLLAKDKVAQEALGEHIYANFKEAKEIEFDMYRTTVHQWERDQYLKMY</sequence>
<evidence type="ECO:0000259" key="19">
    <source>
        <dbReference type="PROSITE" id="PS51986"/>
    </source>
</evidence>
<dbReference type="Proteomes" id="UP000373269">
    <property type="component" value="Chromosome"/>
</dbReference>
<reference evidence="22" key="2">
    <citation type="submission" date="2023-05" db="EMBL/GenBank/DDBJ databases">
        <title>Comparative genomics of Bacillaceae isolates and their secondary metabolite potential.</title>
        <authorList>
            <person name="Song L."/>
            <person name="Nielsen L.J."/>
            <person name="Mohite O."/>
            <person name="Xu X."/>
            <person name="Weber T."/>
            <person name="Kovacs A.T."/>
        </authorList>
    </citation>
    <scope>NUCLEOTIDE SEQUENCE</scope>
    <source>
        <strain evidence="22">LY1</strain>
    </source>
</reference>
<dbReference type="EMBL" id="CP045835">
    <property type="protein sequence ID" value="QGG50511.1"/>
    <property type="molecule type" value="Genomic_DNA"/>
</dbReference>
<evidence type="ECO:0000256" key="11">
    <source>
        <dbReference type="ARBA" id="ARBA00049436"/>
    </source>
</evidence>
<dbReference type="EMBL" id="CP126101">
    <property type="protein sequence ID" value="WHY52871.1"/>
    <property type="molecule type" value="Genomic_DNA"/>
</dbReference>
<gene>
    <name evidence="22" type="primary">glnA</name>
    <name evidence="21" type="ORF">GDS87_05925</name>
    <name evidence="22" type="ORF">QNH24_06425</name>
</gene>
<evidence type="ECO:0000313" key="23">
    <source>
        <dbReference type="Proteomes" id="UP000373269"/>
    </source>
</evidence>
<keyword evidence="7 14" id="KW-0479">Metal-binding</keyword>
<dbReference type="InterPro" id="IPR027302">
    <property type="entry name" value="Gln_synth_N_conserv_site"/>
</dbReference>
<feature type="binding site" evidence="14">
    <location>
        <position position="196"/>
    </location>
    <ligand>
        <name>Mg(2+)</name>
        <dbReference type="ChEBI" id="CHEBI:18420"/>
        <label>1</label>
    </ligand>
</feature>
<evidence type="ECO:0000256" key="4">
    <source>
        <dbReference type="ARBA" id="ARBA00021364"/>
    </source>
</evidence>
<feature type="binding site" evidence="14">
    <location>
        <position position="333"/>
    </location>
    <ligand>
        <name>Mg(2+)</name>
        <dbReference type="ChEBI" id="CHEBI:18420"/>
        <label>1</label>
    </ligand>
</feature>
<evidence type="ECO:0000256" key="6">
    <source>
        <dbReference type="ARBA" id="ARBA00022598"/>
    </source>
</evidence>
<dbReference type="Proteomes" id="UP001178322">
    <property type="component" value="Chromosome"/>
</dbReference>
<evidence type="ECO:0000256" key="1">
    <source>
        <dbReference type="ARBA" id="ARBA00004496"/>
    </source>
</evidence>
<feature type="binding site" evidence="13">
    <location>
        <begin position="199"/>
        <end position="201"/>
    </location>
    <ligand>
        <name>ATP</name>
        <dbReference type="ChEBI" id="CHEBI:30616"/>
    </ligand>
</feature>
<keyword evidence="9 13" id="KW-0067">ATP-binding</keyword>
<evidence type="ECO:0000256" key="16">
    <source>
        <dbReference type="PROSITE-ProRule" id="PRU01330"/>
    </source>
</evidence>
<dbReference type="GO" id="GO:0004356">
    <property type="term" value="F:glutamine synthetase activity"/>
    <property type="evidence" value="ECO:0007669"/>
    <property type="project" value="UniProtKB-EC"/>
</dbReference>
<dbReference type="GO" id="GO:0046872">
    <property type="term" value="F:metal ion binding"/>
    <property type="evidence" value="ECO:0007669"/>
    <property type="project" value="UniProtKB-KW"/>
</dbReference>
<dbReference type="InterPro" id="IPR027303">
    <property type="entry name" value="Gln_synth_gly_rich_site"/>
</dbReference>
<feature type="binding site" evidence="14">
    <location>
        <position position="134"/>
    </location>
    <ligand>
        <name>Mg(2+)</name>
        <dbReference type="ChEBI" id="CHEBI:18420"/>
        <label>1</label>
    </ligand>
</feature>
<keyword evidence="10 14" id="KW-0460">Magnesium</keyword>
<evidence type="ECO:0000256" key="8">
    <source>
        <dbReference type="ARBA" id="ARBA00022741"/>
    </source>
</evidence>
<dbReference type="GO" id="GO:0005524">
    <property type="term" value="F:ATP binding"/>
    <property type="evidence" value="ECO:0007669"/>
    <property type="project" value="UniProtKB-KW"/>
</dbReference>
<feature type="modified residue" description="O-AMP-tyrosine" evidence="15">
    <location>
        <position position="373"/>
    </location>
</feature>
<dbReference type="SUPFAM" id="SSF54368">
    <property type="entry name" value="Glutamine synthetase, N-terminal domain"/>
    <property type="match status" value="1"/>
</dbReference>
<evidence type="ECO:0000259" key="20">
    <source>
        <dbReference type="PROSITE" id="PS51987"/>
    </source>
</evidence>
<organism evidence="22 24">
    <name type="scientific">Lysinibacillus pakistanensis</name>
    <dbReference type="NCBI Taxonomy" id="759811"/>
    <lineage>
        <taxon>Bacteria</taxon>
        <taxon>Bacillati</taxon>
        <taxon>Bacillota</taxon>
        <taxon>Bacilli</taxon>
        <taxon>Bacillales</taxon>
        <taxon>Bacillaceae</taxon>
        <taxon>Lysinibacillus</taxon>
    </lineage>
</organism>
<dbReference type="PROSITE" id="PS00180">
    <property type="entry name" value="GLNA_1"/>
    <property type="match status" value="1"/>
</dbReference>
<dbReference type="GO" id="GO:0006542">
    <property type="term" value="P:glutamine biosynthetic process"/>
    <property type="evidence" value="ECO:0007669"/>
    <property type="project" value="InterPro"/>
</dbReference>
<evidence type="ECO:0000256" key="12">
    <source>
        <dbReference type="PIRSR" id="PIRSR604809-1"/>
    </source>
</evidence>
<evidence type="ECO:0000313" key="22">
    <source>
        <dbReference type="EMBL" id="WHY52871.1"/>
    </source>
</evidence>
<feature type="binding site" evidence="12">
    <location>
        <position position="298"/>
    </location>
    <ligand>
        <name>L-glutamate</name>
        <dbReference type="ChEBI" id="CHEBI:29985"/>
    </ligand>
</feature>
<evidence type="ECO:0000256" key="15">
    <source>
        <dbReference type="PIRSR" id="PIRSR604809-50"/>
    </source>
</evidence>
<evidence type="ECO:0000313" key="24">
    <source>
        <dbReference type="Proteomes" id="UP001178322"/>
    </source>
</evidence>
<evidence type="ECO:0000256" key="7">
    <source>
        <dbReference type="ARBA" id="ARBA00022723"/>
    </source>
</evidence>
<comment type="subcellular location">
    <subcellularLocation>
        <location evidence="1">Cytoplasm</location>
    </subcellularLocation>
</comment>
<comment type="cofactor">
    <cofactor evidence="14">
        <name>Mg(2+)</name>
        <dbReference type="ChEBI" id="CHEBI:18420"/>
    </cofactor>
    <text evidence="14">Binds 2 Mg(2+) ions per subunit.</text>
</comment>
<feature type="binding site" evidence="12">
    <location>
        <position position="304"/>
    </location>
    <ligand>
        <name>L-glutamate</name>
        <dbReference type="ChEBI" id="CHEBI:29985"/>
    </ligand>
</feature>
<proteinExistence type="inferred from homology"/>
<dbReference type="PROSITE" id="PS00181">
    <property type="entry name" value="GLNA_ATP"/>
    <property type="match status" value="1"/>
</dbReference>
<dbReference type="PROSITE" id="PS51987">
    <property type="entry name" value="GS_CATALYTIC"/>
    <property type="match status" value="1"/>
</dbReference>
<dbReference type="NCBIfam" id="TIGR00653">
    <property type="entry name" value="GlnA"/>
    <property type="match status" value="1"/>
</dbReference>
<dbReference type="InterPro" id="IPR036651">
    <property type="entry name" value="Gln_synt_N_sf"/>
</dbReference>
<dbReference type="Pfam" id="PF03951">
    <property type="entry name" value="Gln-synt_N"/>
    <property type="match status" value="1"/>
</dbReference>
<feature type="domain" description="GS beta-grasp" evidence="19">
    <location>
        <begin position="16"/>
        <end position="101"/>
    </location>
</feature>
<keyword evidence="8 13" id="KW-0547">Nucleotide-binding</keyword>
<keyword evidence="23" id="KW-1185">Reference proteome</keyword>
<protein>
    <recommendedName>
        <fullName evidence="4 18">Glutamine synthetase</fullName>
        <ecNumber evidence="3 18">6.3.1.2</ecNumber>
    </recommendedName>
</protein>
<evidence type="ECO:0000256" key="14">
    <source>
        <dbReference type="PIRSR" id="PIRSR604809-3"/>
    </source>
</evidence>
<dbReference type="SMART" id="SM01230">
    <property type="entry name" value="Gln-synt_C"/>
    <property type="match status" value="1"/>
</dbReference>
<dbReference type="Gene3D" id="3.10.20.70">
    <property type="entry name" value="Glutamine synthetase, N-terminal domain"/>
    <property type="match status" value="1"/>
</dbReference>
<dbReference type="InterPro" id="IPR004809">
    <property type="entry name" value="Gln_synth_I"/>
</dbReference>
<comment type="similarity">
    <text evidence="2 16 17">Belongs to the glutamine synthetase family.</text>
</comment>
<dbReference type="PANTHER" id="PTHR43785:SF12">
    <property type="entry name" value="TYPE-1 GLUTAMINE SYNTHETASE 2"/>
    <property type="match status" value="1"/>
</dbReference>
<dbReference type="FunFam" id="3.10.20.70:FF:000005">
    <property type="entry name" value="Glutamine synthetase"/>
    <property type="match status" value="1"/>
</dbReference>
<evidence type="ECO:0000256" key="13">
    <source>
        <dbReference type="PIRSR" id="PIRSR604809-2"/>
    </source>
</evidence>
<dbReference type="RefSeq" id="WP_283871261.1">
    <property type="nucleotide sequence ID" value="NZ_CP045835.1"/>
</dbReference>
<reference evidence="21 23" key="1">
    <citation type="submission" date="2019-11" db="EMBL/GenBank/DDBJ databases">
        <title>Whole Genome Sequencing and Comparative Genomic Analyses of Lysinibacillus pakistanensis LZH-9, a Halotolerant Strain with Excellent COD Removal Capability.</title>
        <authorList>
            <person name="Zhou H."/>
        </authorList>
    </citation>
    <scope>NUCLEOTIDE SEQUENCE [LARGE SCALE GENOMIC DNA]</scope>
    <source>
        <strain evidence="21 23">LZH-9</strain>
    </source>
</reference>
<dbReference type="Pfam" id="PF00120">
    <property type="entry name" value="Gln-synt_C"/>
    <property type="match status" value="1"/>
</dbReference>
<evidence type="ECO:0000256" key="2">
    <source>
        <dbReference type="ARBA" id="ARBA00009897"/>
    </source>
</evidence>
<feature type="binding site" evidence="14">
    <location>
        <position position="132"/>
    </location>
    <ligand>
        <name>Mg(2+)</name>
        <dbReference type="ChEBI" id="CHEBI:18420"/>
        <label>1</label>
    </ligand>
</feature>
<dbReference type="EC" id="6.3.1.2" evidence="3 18"/>
<keyword evidence="5" id="KW-0963">Cytoplasm</keyword>
<keyword evidence="15" id="KW-0597">Phosphoprotein</keyword>
<evidence type="ECO:0000256" key="18">
    <source>
        <dbReference type="RuleBase" id="RU004356"/>
    </source>
</evidence>
<evidence type="ECO:0000313" key="21">
    <source>
        <dbReference type="EMBL" id="QGG50511.1"/>
    </source>
</evidence>
<dbReference type="FunFam" id="3.30.590.10:FF:000003">
    <property type="entry name" value="Glutamine synthetase 2"/>
    <property type="match status" value="1"/>
</dbReference>
<evidence type="ECO:0000256" key="9">
    <source>
        <dbReference type="ARBA" id="ARBA00022840"/>
    </source>
</evidence>
<name>A0AAX3X1X9_9BACI</name>
<dbReference type="SUPFAM" id="SSF55931">
    <property type="entry name" value="Glutamine synthetase/guanido kinase"/>
    <property type="match status" value="1"/>
</dbReference>
<evidence type="ECO:0000256" key="5">
    <source>
        <dbReference type="ARBA" id="ARBA00022490"/>
    </source>
</evidence>
<evidence type="ECO:0000256" key="10">
    <source>
        <dbReference type="ARBA" id="ARBA00022842"/>
    </source>
</evidence>
<dbReference type="PROSITE" id="PS51986">
    <property type="entry name" value="GS_BETA_GRASP"/>
    <property type="match status" value="1"/>
</dbReference>
<feature type="domain" description="GS catalytic" evidence="20">
    <location>
        <begin position="108"/>
        <end position="444"/>
    </location>
</feature>
<feature type="binding site" evidence="14">
    <location>
        <position position="189"/>
    </location>
    <ligand>
        <name>Mg(2+)</name>
        <dbReference type="ChEBI" id="CHEBI:18420"/>
        <label>1</label>
    </ligand>
</feature>
<feature type="binding site" evidence="12">
    <location>
        <position position="316"/>
    </location>
    <ligand>
        <name>L-glutamate</name>
        <dbReference type="ChEBI" id="CHEBI:29985"/>
    </ligand>
</feature>